<sequence>MKVTSISASDPKRKCPIREAIPKARDKLEVEHIPANTGELADLSKFMENFNDGVRQSSHFAFDLFDIRIITETIPRATSVVVRMVVASKARKEIIISAGADQLQCLFAILFQLFWIYQLLVKISLSTFNFSRYLSYATQSVGFLLSIPVFRISSFFKGMCVDWIVNEALPTETLKKIFTEDGYLSDVERFDEAGRMLVETMILYNPLATGVSVGGSFQYTARCKFIALVDYCNVLLGLKFKTLWKTRLELEPLIVESRDEEIEDQIRVVGNPHFHMVETCAMGKVLDTNLRTRGCEQISGALGRTPSCFIIYDCGSGSRVHSRGKIV</sequence>
<proteinExistence type="predicted"/>
<gene>
    <name evidence="2" type="ORF">Bfra_002649</name>
</gene>
<feature type="transmembrane region" description="Helical" evidence="1">
    <location>
        <begin position="103"/>
        <end position="121"/>
    </location>
</feature>
<dbReference type="Gene3D" id="3.30.410.40">
    <property type="match status" value="1"/>
</dbReference>
<dbReference type="AlphaFoldDB" id="A0A8H6AZA5"/>
<keyword evidence="3" id="KW-1185">Reference proteome</keyword>
<protein>
    <submittedName>
        <fullName evidence="2">Putative glucose dehydrogenase protein</fullName>
    </submittedName>
</protein>
<accession>A0A8H6AZA5</accession>
<dbReference type="RefSeq" id="XP_037195193.1">
    <property type="nucleotide sequence ID" value="XM_037333065.1"/>
</dbReference>
<evidence type="ECO:0000313" key="3">
    <source>
        <dbReference type="Proteomes" id="UP000531561"/>
    </source>
</evidence>
<evidence type="ECO:0000313" key="2">
    <source>
        <dbReference type="EMBL" id="KAF5876247.1"/>
    </source>
</evidence>
<dbReference type="GeneID" id="59256757"/>
<organism evidence="2 3">
    <name type="scientific">Botrytis fragariae</name>
    <dbReference type="NCBI Taxonomy" id="1964551"/>
    <lineage>
        <taxon>Eukaryota</taxon>
        <taxon>Fungi</taxon>
        <taxon>Dikarya</taxon>
        <taxon>Ascomycota</taxon>
        <taxon>Pezizomycotina</taxon>
        <taxon>Leotiomycetes</taxon>
        <taxon>Helotiales</taxon>
        <taxon>Sclerotiniaceae</taxon>
        <taxon>Botrytis</taxon>
    </lineage>
</organism>
<dbReference type="Gene3D" id="3.50.50.60">
    <property type="entry name" value="FAD/NAD(P)-binding domain"/>
    <property type="match status" value="1"/>
</dbReference>
<dbReference type="InterPro" id="IPR036188">
    <property type="entry name" value="FAD/NAD-bd_sf"/>
</dbReference>
<keyword evidence="1" id="KW-0812">Transmembrane</keyword>
<dbReference type="EMBL" id="JABFCT010000004">
    <property type="protein sequence ID" value="KAF5876247.1"/>
    <property type="molecule type" value="Genomic_DNA"/>
</dbReference>
<dbReference type="Proteomes" id="UP000531561">
    <property type="component" value="Unassembled WGS sequence"/>
</dbReference>
<reference evidence="2 3" key="1">
    <citation type="journal article" date="2020" name="Phytopathology">
        <title>A high-quality genome resource of Botrytis fragariae, a new and rapidly spreading fungal pathogen causing strawberry gray mold in the U.S.A.</title>
        <authorList>
            <person name="Wu Y."/>
            <person name="Saski C.A."/>
            <person name="Schnabel G."/>
            <person name="Xiao S."/>
            <person name="Hu M."/>
        </authorList>
    </citation>
    <scope>NUCLEOTIDE SEQUENCE [LARGE SCALE GENOMIC DNA]</scope>
    <source>
        <strain evidence="2 3">BVB16</strain>
    </source>
</reference>
<evidence type="ECO:0000256" key="1">
    <source>
        <dbReference type="SAM" id="Phobius"/>
    </source>
</evidence>
<dbReference type="OrthoDB" id="269227at2759"/>
<feature type="transmembrane region" description="Helical" evidence="1">
    <location>
        <begin position="133"/>
        <end position="150"/>
    </location>
</feature>
<keyword evidence="1" id="KW-0472">Membrane</keyword>
<name>A0A8H6AZA5_9HELO</name>
<comment type="caution">
    <text evidence="2">The sequence shown here is derived from an EMBL/GenBank/DDBJ whole genome shotgun (WGS) entry which is preliminary data.</text>
</comment>
<keyword evidence="1" id="KW-1133">Transmembrane helix</keyword>